<organism evidence="3 4">
    <name type="scientific">Corynebacterium pelargi</name>
    <dbReference type="NCBI Taxonomy" id="1471400"/>
    <lineage>
        <taxon>Bacteria</taxon>
        <taxon>Bacillati</taxon>
        <taxon>Actinomycetota</taxon>
        <taxon>Actinomycetes</taxon>
        <taxon>Mycobacteriales</taxon>
        <taxon>Corynebacteriaceae</taxon>
        <taxon>Corynebacterium</taxon>
    </lineage>
</organism>
<feature type="transmembrane region" description="Helical" evidence="2">
    <location>
        <begin position="59"/>
        <end position="82"/>
    </location>
</feature>
<dbReference type="KEGG" id="cpeg:CPELA_04620"/>
<proteinExistence type="predicted"/>
<keyword evidence="4" id="KW-1185">Reference proteome</keyword>
<keyword evidence="2" id="KW-0812">Transmembrane</keyword>
<protein>
    <submittedName>
        <fullName evidence="3">Uncharacterized protein</fullName>
    </submittedName>
</protein>
<evidence type="ECO:0000313" key="3">
    <source>
        <dbReference type="EMBL" id="QAU52203.1"/>
    </source>
</evidence>
<dbReference type="EMBL" id="CP035299">
    <property type="protein sequence ID" value="QAU52203.1"/>
    <property type="molecule type" value="Genomic_DNA"/>
</dbReference>
<feature type="transmembrane region" description="Helical" evidence="2">
    <location>
        <begin position="94"/>
        <end position="112"/>
    </location>
</feature>
<keyword evidence="2" id="KW-1133">Transmembrane helix</keyword>
<feature type="compositionally biased region" description="Basic and acidic residues" evidence="1">
    <location>
        <begin position="191"/>
        <end position="211"/>
    </location>
</feature>
<keyword evidence="2" id="KW-0472">Membrane</keyword>
<evidence type="ECO:0000256" key="1">
    <source>
        <dbReference type="SAM" id="MobiDB-lite"/>
    </source>
</evidence>
<feature type="transmembrane region" description="Helical" evidence="2">
    <location>
        <begin position="124"/>
        <end position="147"/>
    </location>
</feature>
<name>A0A410W8C3_9CORY</name>
<gene>
    <name evidence="3" type="ORF">CPELA_04620</name>
</gene>
<dbReference type="RefSeq" id="WP_128889682.1">
    <property type="nucleotide sequence ID" value="NZ_BMCX01000001.1"/>
</dbReference>
<feature type="transmembrane region" description="Helical" evidence="2">
    <location>
        <begin position="21"/>
        <end position="39"/>
    </location>
</feature>
<dbReference type="OrthoDB" id="4484187at2"/>
<sequence>MDYAAAEKQAAKRIDLRHYRWFMLAALIAFALGLVLSHSGDVRGFDVLLNNDKAQQGEVRIAETIFVIFGTLAAVVLNAIVLITRRTAVANIQYLIGGIALLFSLFALWMRLQSKEVDGASGIGIGLMLEVAAIIVLIYAMSCVIFARSEEQRNAAALRAEHNELDFVGLAQQESMRSRGFDSAQSNPLLVDDRRKRAAEKHQRSAEDPNS</sequence>
<dbReference type="AlphaFoldDB" id="A0A410W8C3"/>
<evidence type="ECO:0000256" key="2">
    <source>
        <dbReference type="SAM" id="Phobius"/>
    </source>
</evidence>
<reference evidence="3 4" key="1">
    <citation type="submission" date="2019-01" db="EMBL/GenBank/DDBJ databases">
        <authorList>
            <person name="Ruckert C."/>
            <person name="Busche T."/>
            <person name="Kalinowski J."/>
        </authorList>
    </citation>
    <scope>NUCLEOTIDE SEQUENCE [LARGE SCALE GENOMIC DNA]</scope>
    <source>
        <strain evidence="3 4">136/3</strain>
    </source>
</reference>
<dbReference type="Proteomes" id="UP000288929">
    <property type="component" value="Chromosome"/>
</dbReference>
<feature type="region of interest" description="Disordered" evidence="1">
    <location>
        <begin position="177"/>
        <end position="211"/>
    </location>
</feature>
<evidence type="ECO:0000313" key="4">
    <source>
        <dbReference type="Proteomes" id="UP000288929"/>
    </source>
</evidence>
<accession>A0A410W8C3</accession>